<gene>
    <name evidence="2" type="ORF">PSM36_0330</name>
</gene>
<reference evidence="2 3" key="1">
    <citation type="submission" date="2016-08" db="EMBL/GenBank/DDBJ databases">
        <authorList>
            <person name="Seilhamer J.J."/>
        </authorList>
    </citation>
    <scope>NUCLEOTIDE SEQUENCE [LARGE SCALE GENOMIC DNA]</scope>
    <source>
        <strain evidence="2">M3/6</strain>
    </source>
</reference>
<dbReference type="KEGG" id="psac:PSM36_0330"/>
<dbReference type="Proteomes" id="UP000187464">
    <property type="component" value="Chromosome I"/>
</dbReference>
<organism evidence="2 3">
    <name type="scientific">Proteiniphilum saccharofermentans</name>
    <dbReference type="NCBI Taxonomy" id="1642647"/>
    <lineage>
        <taxon>Bacteria</taxon>
        <taxon>Pseudomonadati</taxon>
        <taxon>Bacteroidota</taxon>
        <taxon>Bacteroidia</taxon>
        <taxon>Bacteroidales</taxon>
        <taxon>Dysgonomonadaceae</taxon>
        <taxon>Proteiniphilum</taxon>
    </lineage>
</organism>
<sequence length="78" mass="8925">MKDLIITSGRLKKEMIIISSCFTTAFLINVAAIIMYKTPWHEMFTQIGYVIVITIVLYLVVAFFRLISVGIIRLVKKS</sequence>
<feature type="transmembrane region" description="Helical" evidence="1">
    <location>
        <begin position="15"/>
        <end position="35"/>
    </location>
</feature>
<name>A0A1R3T6G8_9BACT</name>
<keyword evidence="1" id="KW-0472">Membrane</keyword>
<evidence type="ECO:0000256" key="1">
    <source>
        <dbReference type="SAM" id="Phobius"/>
    </source>
</evidence>
<dbReference type="STRING" id="1642647.PSM36_0330"/>
<dbReference type="EMBL" id="LT605205">
    <property type="protein sequence ID" value="SCD19164.1"/>
    <property type="molecule type" value="Genomic_DNA"/>
</dbReference>
<evidence type="ECO:0000313" key="2">
    <source>
        <dbReference type="EMBL" id="SCD19164.1"/>
    </source>
</evidence>
<feature type="transmembrane region" description="Helical" evidence="1">
    <location>
        <begin position="47"/>
        <end position="75"/>
    </location>
</feature>
<proteinExistence type="predicted"/>
<keyword evidence="1" id="KW-1133">Transmembrane helix</keyword>
<accession>A0A1R3T6G8</accession>
<keyword evidence="3" id="KW-1185">Reference proteome</keyword>
<protein>
    <submittedName>
        <fullName evidence="2">Putative membrane protein</fullName>
    </submittedName>
</protein>
<evidence type="ECO:0000313" key="3">
    <source>
        <dbReference type="Proteomes" id="UP000187464"/>
    </source>
</evidence>
<keyword evidence="1" id="KW-0812">Transmembrane</keyword>
<dbReference type="AlphaFoldDB" id="A0A1R3T6G8"/>